<keyword evidence="3" id="KW-0812">Transmembrane</keyword>
<dbReference type="Proteomes" id="UP000436088">
    <property type="component" value="Unassembled WGS sequence"/>
</dbReference>
<dbReference type="InterPro" id="IPR036770">
    <property type="entry name" value="Ankyrin_rpt-contain_sf"/>
</dbReference>
<dbReference type="SUPFAM" id="SSF48403">
    <property type="entry name" value="Ankyrin repeat"/>
    <property type="match status" value="1"/>
</dbReference>
<keyword evidence="5" id="KW-1185">Reference proteome</keyword>
<keyword evidence="3" id="KW-0472">Membrane</keyword>
<keyword evidence="3" id="KW-1133">Transmembrane helix</keyword>
<dbReference type="GO" id="GO:0005886">
    <property type="term" value="C:plasma membrane"/>
    <property type="evidence" value="ECO:0007669"/>
    <property type="project" value="TreeGrafter"/>
</dbReference>
<keyword evidence="1" id="KW-0677">Repeat</keyword>
<evidence type="ECO:0000313" key="5">
    <source>
        <dbReference type="Proteomes" id="UP000436088"/>
    </source>
</evidence>
<proteinExistence type="predicted"/>
<dbReference type="PANTHER" id="PTHR24186:SF37">
    <property type="entry name" value="PGG DOMAIN-CONTAINING PROTEIN"/>
    <property type="match status" value="1"/>
</dbReference>
<dbReference type="EMBL" id="VEPZ02001402">
    <property type="protein sequence ID" value="KAE8675339.1"/>
    <property type="molecule type" value="Genomic_DNA"/>
</dbReference>
<dbReference type="PANTHER" id="PTHR24186">
    <property type="entry name" value="PROTEIN PHOSPHATASE 1 REGULATORY SUBUNIT"/>
    <property type="match status" value="1"/>
</dbReference>
<evidence type="ECO:0000256" key="1">
    <source>
        <dbReference type="ARBA" id="ARBA00022737"/>
    </source>
</evidence>
<evidence type="ECO:0000256" key="3">
    <source>
        <dbReference type="SAM" id="Phobius"/>
    </source>
</evidence>
<evidence type="ECO:0000313" key="4">
    <source>
        <dbReference type="EMBL" id="KAE8675339.1"/>
    </source>
</evidence>
<dbReference type="AlphaFoldDB" id="A0A6A2YFG2"/>
<feature type="transmembrane region" description="Helical" evidence="3">
    <location>
        <begin position="195"/>
        <end position="217"/>
    </location>
</feature>
<evidence type="ECO:0000256" key="2">
    <source>
        <dbReference type="ARBA" id="ARBA00023043"/>
    </source>
</evidence>
<reference evidence="4" key="1">
    <citation type="submission" date="2019-09" db="EMBL/GenBank/DDBJ databases">
        <title>Draft genome information of white flower Hibiscus syriacus.</title>
        <authorList>
            <person name="Kim Y.-M."/>
        </authorList>
    </citation>
    <scope>NUCLEOTIDE SEQUENCE [LARGE SCALE GENOMIC DNA]</scope>
    <source>
        <strain evidence="4">YM2019G1</strain>
    </source>
</reference>
<accession>A0A6A2YFG2</accession>
<dbReference type="Gene3D" id="1.25.40.20">
    <property type="entry name" value="Ankyrin repeat-containing domain"/>
    <property type="match status" value="1"/>
</dbReference>
<gene>
    <name evidence="4" type="ORF">F3Y22_tig00111678pilonHSYRG00127</name>
</gene>
<comment type="caution">
    <text evidence="4">The sequence shown here is derived from an EMBL/GenBank/DDBJ whole genome shotgun (WGS) entry which is preliminary data.</text>
</comment>
<sequence>MEIRVYEATINGNVATMEALLEEYELILDSVLLTSFHETPLHIDIMRVAIEGHADLIEQLLGVNRSCWPVRDEAGRMMFHLAAMKWRVDVLNVMIRCCLGAVEEILYCGETSLHLCVKYNQLEALMVLVEALNERNGAFVVVPDDSGNTILHITTFLNHLEKSLDTTTEETCGAGLEERCTPIKVVATYVDPDTYFHLIVYATTSFVASLSAVLLVISGLPLKKKVLYLANDNSHGSRHDIHDAYVLIVNEFCHLASYVPKSLQS</sequence>
<keyword evidence="2" id="KW-0040">ANK repeat</keyword>
<name>A0A6A2YFG2_HIBSY</name>
<organism evidence="4 5">
    <name type="scientific">Hibiscus syriacus</name>
    <name type="common">Rose of Sharon</name>
    <dbReference type="NCBI Taxonomy" id="106335"/>
    <lineage>
        <taxon>Eukaryota</taxon>
        <taxon>Viridiplantae</taxon>
        <taxon>Streptophyta</taxon>
        <taxon>Embryophyta</taxon>
        <taxon>Tracheophyta</taxon>
        <taxon>Spermatophyta</taxon>
        <taxon>Magnoliopsida</taxon>
        <taxon>eudicotyledons</taxon>
        <taxon>Gunneridae</taxon>
        <taxon>Pentapetalae</taxon>
        <taxon>rosids</taxon>
        <taxon>malvids</taxon>
        <taxon>Malvales</taxon>
        <taxon>Malvaceae</taxon>
        <taxon>Malvoideae</taxon>
        <taxon>Hibiscus</taxon>
    </lineage>
</organism>
<protein>
    <submittedName>
        <fullName evidence="4">Uncharacterized protein</fullName>
    </submittedName>
</protein>